<dbReference type="KEGG" id="gaw:V144x_56250"/>
<dbReference type="AlphaFoldDB" id="A0A517W4C9"/>
<keyword evidence="1" id="KW-0812">Transmembrane</keyword>
<feature type="transmembrane region" description="Helical" evidence="1">
    <location>
        <begin position="12"/>
        <end position="30"/>
    </location>
</feature>
<proteinExistence type="predicted"/>
<organism evidence="2 3">
    <name type="scientific">Gimesia aquarii</name>
    <dbReference type="NCBI Taxonomy" id="2527964"/>
    <lineage>
        <taxon>Bacteria</taxon>
        <taxon>Pseudomonadati</taxon>
        <taxon>Planctomycetota</taxon>
        <taxon>Planctomycetia</taxon>
        <taxon>Planctomycetales</taxon>
        <taxon>Planctomycetaceae</taxon>
        <taxon>Gimesia</taxon>
    </lineage>
</organism>
<evidence type="ECO:0000256" key="1">
    <source>
        <dbReference type="SAM" id="Phobius"/>
    </source>
</evidence>
<keyword evidence="1" id="KW-0472">Membrane</keyword>
<dbReference type="EMBL" id="CP037920">
    <property type="protein sequence ID" value="QDU00112.1"/>
    <property type="molecule type" value="Genomic_DNA"/>
</dbReference>
<sequence>MIRMFLKQDLQRFITFILGTPASILARFLISIQKPIIALKYLKFIGLQFPVADRIKTQKPPLVGL</sequence>
<keyword evidence="1" id="KW-1133">Transmembrane helix</keyword>
<accession>A0A517W4C9</accession>
<evidence type="ECO:0000313" key="3">
    <source>
        <dbReference type="Proteomes" id="UP000318704"/>
    </source>
</evidence>
<name>A0A517W4C9_9PLAN</name>
<gene>
    <name evidence="2" type="ORF">V144x_56250</name>
</gene>
<dbReference type="Proteomes" id="UP000318704">
    <property type="component" value="Chromosome"/>
</dbReference>
<protein>
    <submittedName>
        <fullName evidence="2">Uncharacterized protein</fullName>
    </submittedName>
</protein>
<evidence type="ECO:0000313" key="2">
    <source>
        <dbReference type="EMBL" id="QDU00112.1"/>
    </source>
</evidence>
<reference evidence="2 3" key="1">
    <citation type="submission" date="2019-03" db="EMBL/GenBank/DDBJ databases">
        <title>Deep-cultivation of Planctomycetes and their phenomic and genomic characterization uncovers novel biology.</title>
        <authorList>
            <person name="Wiegand S."/>
            <person name="Jogler M."/>
            <person name="Boedeker C."/>
            <person name="Pinto D."/>
            <person name="Vollmers J."/>
            <person name="Rivas-Marin E."/>
            <person name="Kohn T."/>
            <person name="Peeters S.H."/>
            <person name="Heuer A."/>
            <person name="Rast P."/>
            <person name="Oberbeckmann S."/>
            <person name="Bunk B."/>
            <person name="Jeske O."/>
            <person name="Meyerdierks A."/>
            <person name="Storesund J.E."/>
            <person name="Kallscheuer N."/>
            <person name="Luecker S."/>
            <person name="Lage O.M."/>
            <person name="Pohl T."/>
            <person name="Merkel B.J."/>
            <person name="Hornburger P."/>
            <person name="Mueller R.-W."/>
            <person name="Bruemmer F."/>
            <person name="Labrenz M."/>
            <person name="Spormann A.M."/>
            <person name="Op den Camp H."/>
            <person name="Overmann J."/>
            <person name="Amann R."/>
            <person name="Jetten M.S.M."/>
            <person name="Mascher T."/>
            <person name="Medema M.H."/>
            <person name="Devos D.P."/>
            <person name="Kaster A.-K."/>
            <person name="Ovreas L."/>
            <person name="Rohde M."/>
            <person name="Galperin M.Y."/>
            <person name="Jogler C."/>
        </authorList>
    </citation>
    <scope>NUCLEOTIDE SEQUENCE [LARGE SCALE GENOMIC DNA]</scope>
    <source>
        <strain evidence="2 3">V144</strain>
    </source>
</reference>